<name>A0A1H9LKN0_9BACT</name>
<evidence type="ECO:0000313" key="1">
    <source>
        <dbReference type="EMBL" id="SER11980.1"/>
    </source>
</evidence>
<keyword evidence="2" id="KW-1185">Reference proteome</keyword>
<dbReference type="OrthoDB" id="1432196at2"/>
<sequence>MKLIRSILPTYLIVFFFGTLILGSCGEISSAKEFTNNSNQITCTNTSCQGTYTGPEFINGSDVAHQFSNKMSAAVGDKLKELYDKKQYSKVDFAGITMSTEGMGSGEVTYYLKIPFLRVNSKCEAYTSFDHVGGWNHAPELQKRKKQLAPALMTGDELDISDLKRTKENLQEYWIQWRNKGRQGGCLGKNLLLMDSATNQNH</sequence>
<proteinExistence type="predicted"/>
<dbReference type="RefSeq" id="WP_139211946.1">
    <property type="nucleotide sequence ID" value="NZ_FOFB01000024.1"/>
</dbReference>
<dbReference type="EMBL" id="FOFB01000024">
    <property type="protein sequence ID" value="SER11980.1"/>
    <property type="molecule type" value="Genomic_DNA"/>
</dbReference>
<reference evidence="2" key="1">
    <citation type="submission" date="2016-10" db="EMBL/GenBank/DDBJ databases">
        <authorList>
            <person name="Varghese N."/>
            <person name="Submissions S."/>
        </authorList>
    </citation>
    <scope>NUCLEOTIDE SEQUENCE [LARGE SCALE GENOMIC DNA]</scope>
    <source>
        <strain evidence="2">DSM 24740</strain>
    </source>
</reference>
<organism evidence="1 2">
    <name type="scientific">Neolewinella agarilytica</name>
    <dbReference type="NCBI Taxonomy" id="478744"/>
    <lineage>
        <taxon>Bacteria</taxon>
        <taxon>Pseudomonadati</taxon>
        <taxon>Bacteroidota</taxon>
        <taxon>Saprospiria</taxon>
        <taxon>Saprospirales</taxon>
        <taxon>Lewinellaceae</taxon>
        <taxon>Neolewinella</taxon>
    </lineage>
</organism>
<dbReference type="AlphaFoldDB" id="A0A1H9LKN0"/>
<evidence type="ECO:0000313" key="2">
    <source>
        <dbReference type="Proteomes" id="UP000199021"/>
    </source>
</evidence>
<dbReference type="PROSITE" id="PS51257">
    <property type="entry name" value="PROKAR_LIPOPROTEIN"/>
    <property type="match status" value="1"/>
</dbReference>
<gene>
    <name evidence="1" type="ORF">SAMN05444359_12480</name>
</gene>
<accession>A0A1H9LKN0</accession>
<dbReference type="Proteomes" id="UP000199021">
    <property type="component" value="Unassembled WGS sequence"/>
</dbReference>
<protein>
    <recommendedName>
        <fullName evidence="3">Lipoprotein</fullName>
    </recommendedName>
</protein>
<dbReference type="InParanoid" id="A0A1H9LKN0"/>
<dbReference type="STRING" id="478744.SAMN05444359_12480"/>
<evidence type="ECO:0008006" key="3">
    <source>
        <dbReference type="Google" id="ProtNLM"/>
    </source>
</evidence>